<dbReference type="InterPro" id="IPR052058">
    <property type="entry name" value="Alcohol_O-acetyltransferase"/>
</dbReference>
<dbReference type="EMBL" id="AYSA01000227">
    <property type="protein sequence ID" value="ESZ94753.1"/>
    <property type="molecule type" value="Genomic_DNA"/>
</dbReference>
<dbReference type="Gene3D" id="3.30.559.10">
    <property type="entry name" value="Chloramphenicol acetyltransferase-like domain"/>
    <property type="match status" value="1"/>
</dbReference>
<dbReference type="AlphaFoldDB" id="W9CFR8"/>
<keyword evidence="2" id="KW-1185">Reference proteome</keyword>
<dbReference type="SUPFAM" id="SSF52777">
    <property type="entry name" value="CoA-dependent acyltransferases"/>
    <property type="match status" value="1"/>
</dbReference>
<gene>
    <name evidence="1" type="ORF">SBOR_4865</name>
</gene>
<dbReference type="OrthoDB" id="2150604at2759"/>
<dbReference type="PANTHER" id="PTHR28037:SF1">
    <property type="entry name" value="ALCOHOL O-ACETYLTRANSFERASE 1-RELATED"/>
    <property type="match status" value="1"/>
</dbReference>
<evidence type="ECO:0000313" key="1">
    <source>
        <dbReference type="EMBL" id="ESZ94753.1"/>
    </source>
</evidence>
<dbReference type="InterPro" id="IPR023213">
    <property type="entry name" value="CAT-like_dom_sf"/>
</dbReference>
<accession>W9CFR8</accession>
<organism evidence="1 2">
    <name type="scientific">Sclerotinia borealis (strain F-4128)</name>
    <dbReference type="NCBI Taxonomy" id="1432307"/>
    <lineage>
        <taxon>Eukaryota</taxon>
        <taxon>Fungi</taxon>
        <taxon>Dikarya</taxon>
        <taxon>Ascomycota</taxon>
        <taxon>Pezizomycotina</taxon>
        <taxon>Leotiomycetes</taxon>
        <taxon>Helotiales</taxon>
        <taxon>Sclerotiniaceae</taxon>
        <taxon>Sclerotinia</taxon>
    </lineage>
</organism>
<evidence type="ECO:0008006" key="3">
    <source>
        <dbReference type="Google" id="ProtNLM"/>
    </source>
</evidence>
<protein>
    <recommendedName>
        <fullName evidence="3">Alcohol acetyltransferase</fullName>
    </recommendedName>
</protein>
<proteinExistence type="predicted"/>
<evidence type="ECO:0000313" key="2">
    <source>
        <dbReference type="Proteomes" id="UP000019487"/>
    </source>
</evidence>
<dbReference type="HOGENOM" id="CLU_024469_0_2_1"/>
<dbReference type="Pfam" id="PF07247">
    <property type="entry name" value="AATase"/>
    <property type="match status" value="1"/>
</dbReference>
<dbReference type="InterPro" id="IPR010828">
    <property type="entry name" value="Atf2/Sli1-like"/>
</dbReference>
<name>W9CFR8_SCLBF</name>
<sequence>MLAFKAKIASAENNKNSKLLRKLGNNEAYQLAMYTLDQYRGTSVACRYTPPSHLTNSEFRADLVRMVETAIADVVLQHPVLQVGIIDAESKNPTWVTLQRLDLHEHITWRFLNASDNFEEISKEVTASEIDGVFPELESRPGWRIVVLCQVGTNLLEINFTWNHPHADGMSGKIFQEDLYQRLNKPNRQEDKKQESIGSSIIMLPAAPQLPPPIEEISKLPLNLSFIAKMAWEEFGPASLAWTRTSLARWAPFRMSPYQTQFRAFDIKNDSLSKILIACRREKSTLTSLLHGLAMVSLAAQLDEKIAPAFESGTTVDMRRFIPSNHPSYPWLIPKRTMGNYVTVMSHEFDKMLVSQICDQLWAADDQNPLLPPKLLLQVWKISARVRGDIEHKISTGLKNDPVGAMKFVGDWRQAMSDAAKRPRQYSWWVTGVGVLDGKPKFQNEASSAADNIAGENTWAVHRAQFALSTESTAAAFMISPMTAKGERLSVGVSWQDCICDVQMGERVAADLQRWLGQIADES</sequence>
<comment type="caution">
    <text evidence="1">The sequence shown here is derived from an EMBL/GenBank/DDBJ whole genome shotgun (WGS) entry which is preliminary data.</text>
</comment>
<dbReference type="Proteomes" id="UP000019487">
    <property type="component" value="Unassembled WGS sequence"/>
</dbReference>
<reference evidence="1 2" key="1">
    <citation type="journal article" date="2014" name="Genome Announc.">
        <title>Draft genome sequence of Sclerotinia borealis, a psychrophilic plant pathogenic fungus.</title>
        <authorList>
            <person name="Mardanov A.V."/>
            <person name="Beletsky A.V."/>
            <person name="Kadnikov V.V."/>
            <person name="Ignatov A.N."/>
            <person name="Ravin N.V."/>
        </authorList>
    </citation>
    <scope>NUCLEOTIDE SEQUENCE [LARGE SCALE GENOMIC DNA]</scope>
    <source>
        <strain evidence="2">F-4157</strain>
    </source>
</reference>
<dbReference type="GO" id="GO:0008080">
    <property type="term" value="F:N-acetyltransferase activity"/>
    <property type="evidence" value="ECO:0007669"/>
    <property type="project" value="TreeGrafter"/>
</dbReference>
<dbReference type="PANTHER" id="PTHR28037">
    <property type="entry name" value="ALCOHOL O-ACETYLTRANSFERASE 1-RELATED"/>
    <property type="match status" value="1"/>
</dbReference>
<dbReference type="STRING" id="1432307.W9CFR8"/>